<proteinExistence type="predicted"/>
<name>A0ABN7AXR9_9HEMI</name>
<feature type="region of interest" description="Disordered" evidence="2">
    <location>
        <begin position="1"/>
        <end position="52"/>
    </location>
</feature>
<feature type="region of interest" description="Disordered" evidence="2">
    <location>
        <begin position="356"/>
        <end position="377"/>
    </location>
</feature>
<reference evidence="3 4" key="1">
    <citation type="submission" date="2023-09" db="EMBL/GenBank/DDBJ databases">
        <title>Nesidiocoris tenuis whole genome shotgun sequence.</title>
        <authorList>
            <person name="Shibata T."/>
            <person name="Shimoda M."/>
            <person name="Kobayashi T."/>
            <person name="Uehara T."/>
        </authorList>
    </citation>
    <scope>NUCLEOTIDE SEQUENCE [LARGE SCALE GENOMIC DNA]</scope>
    <source>
        <strain evidence="3 4">Japan</strain>
    </source>
</reference>
<keyword evidence="1" id="KW-0175">Coiled coil</keyword>
<evidence type="ECO:0000313" key="3">
    <source>
        <dbReference type="EMBL" id="BES96167.1"/>
    </source>
</evidence>
<sequence length="377" mass="42276">MGKSYSKSTRIDANESVPSSSTFSHDTTTRRKKNSKTEVEEPEDQESQIGRYSSSLETIDESLVLMEDKTGLVLQDVAFHSSTSSLPVNDSFGDLEESSHESLVCSLLCIGQLKKVNFLRAINANTSAMDGKDLWEKMVMIKNKYLQSLRTISNLDRKLSLANEKIKQLNHETDVLQKHIHANSFAITGLNTSITAFAERSRQIVVDLGAKQTNELELAADVRQHRDQLQRMEIREETERANFEKTIDEQRREINSLKEQLASRTKCDCRKSISSTARNNDGSKPANSSNMHILDEDPCDSEPDFDKPLRRPAGLSSPETPEPMTWFEAAKLLSSAAPGNVSKKITNPLGVVRVPVANKRPGRGRKRKLYSRDDDPI</sequence>
<dbReference type="Proteomes" id="UP001307889">
    <property type="component" value="Chromosome 7"/>
</dbReference>
<organism evidence="3 4">
    <name type="scientific">Nesidiocoris tenuis</name>
    <dbReference type="NCBI Taxonomy" id="355587"/>
    <lineage>
        <taxon>Eukaryota</taxon>
        <taxon>Metazoa</taxon>
        <taxon>Ecdysozoa</taxon>
        <taxon>Arthropoda</taxon>
        <taxon>Hexapoda</taxon>
        <taxon>Insecta</taxon>
        <taxon>Pterygota</taxon>
        <taxon>Neoptera</taxon>
        <taxon>Paraneoptera</taxon>
        <taxon>Hemiptera</taxon>
        <taxon>Heteroptera</taxon>
        <taxon>Panheteroptera</taxon>
        <taxon>Cimicomorpha</taxon>
        <taxon>Miridae</taxon>
        <taxon>Dicyphina</taxon>
        <taxon>Nesidiocoris</taxon>
    </lineage>
</organism>
<feature type="coiled-coil region" evidence="1">
    <location>
        <begin position="152"/>
        <end position="179"/>
    </location>
</feature>
<feature type="compositionally biased region" description="Polar residues" evidence="2">
    <location>
        <begin position="16"/>
        <end position="26"/>
    </location>
</feature>
<feature type="compositionally biased region" description="Polar residues" evidence="2">
    <location>
        <begin position="273"/>
        <end position="291"/>
    </location>
</feature>
<evidence type="ECO:0000256" key="2">
    <source>
        <dbReference type="SAM" id="MobiDB-lite"/>
    </source>
</evidence>
<dbReference type="EMBL" id="AP028915">
    <property type="protein sequence ID" value="BES96167.1"/>
    <property type="molecule type" value="Genomic_DNA"/>
</dbReference>
<feature type="compositionally biased region" description="Basic residues" evidence="2">
    <location>
        <begin position="360"/>
        <end position="369"/>
    </location>
</feature>
<feature type="coiled-coil region" evidence="1">
    <location>
        <begin position="222"/>
        <end position="260"/>
    </location>
</feature>
<protein>
    <submittedName>
        <fullName evidence="3">Uncharacterized protein</fullName>
    </submittedName>
</protein>
<gene>
    <name evidence="3" type="ORF">NTJ_08977</name>
</gene>
<keyword evidence="4" id="KW-1185">Reference proteome</keyword>
<evidence type="ECO:0000313" key="4">
    <source>
        <dbReference type="Proteomes" id="UP001307889"/>
    </source>
</evidence>
<accession>A0ABN7AXR9</accession>
<evidence type="ECO:0000256" key="1">
    <source>
        <dbReference type="SAM" id="Coils"/>
    </source>
</evidence>
<feature type="region of interest" description="Disordered" evidence="2">
    <location>
        <begin position="273"/>
        <end position="323"/>
    </location>
</feature>